<reference evidence="7 8" key="2">
    <citation type="journal article" date="2017" name="Genome Biol.">
        <title>New reference genome sequences of hot pepper reveal the massive evolution of plant disease-resistance genes by retroduplication.</title>
        <authorList>
            <person name="Kim S."/>
            <person name="Park J."/>
            <person name="Yeom S.I."/>
            <person name="Kim Y.M."/>
            <person name="Seo E."/>
            <person name="Kim K.T."/>
            <person name="Kim M.S."/>
            <person name="Lee J.M."/>
            <person name="Cheong K."/>
            <person name="Shin H.S."/>
            <person name="Kim S.B."/>
            <person name="Han K."/>
            <person name="Lee J."/>
            <person name="Park M."/>
            <person name="Lee H.A."/>
            <person name="Lee H.Y."/>
            <person name="Lee Y."/>
            <person name="Oh S."/>
            <person name="Lee J.H."/>
            <person name="Choi E."/>
            <person name="Choi E."/>
            <person name="Lee S.E."/>
            <person name="Jeon J."/>
            <person name="Kim H."/>
            <person name="Choi G."/>
            <person name="Song H."/>
            <person name="Lee J."/>
            <person name="Lee S.C."/>
            <person name="Kwon J.K."/>
            <person name="Lee H.Y."/>
            <person name="Koo N."/>
            <person name="Hong Y."/>
            <person name="Kim R.W."/>
            <person name="Kang W.H."/>
            <person name="Huh J.H."/>
            <person name="Kang B.C."/>
            <person name="Yang T.J."/>
            <person name="Lee Y.H."/>
            <person name="Bennetzen J.L."/>
            <person name="Choi D."/>
        </authorList>
    </citation>
    <scope>NUCLEOTIDE SEQUENCE [LARGE SCALE GENOMIC DNA]</scope>
    <source>
        <strain evidence="8">cv. CM334</strain>
    </source>
</reference>
<keyword evidence="2" id="KW-0433">Leucine-rich repeat</keyword>
<dbReference type="Pfam" id="PF00560">
    <property type="entry name" value="LRR_1"/>
    <property type="match status" value="1"/>
</dbReference>
<dbReference type="Pfam" id="PF13855">
    <property type="entry name" value="LRR_8"/>
    <property type="match status" value="1"/>
</dbReference>
<dbReference type="Proteomes" id="UP000222542">
    <property type="component" value="Unassembled WGS sequence"/>
</dbReference>
<sequence length="304" mass="32641">MLYGEFPPDIGLNFPELEVLAGGLNKFTGPIPVSLSNASRFTLLDLSGSGLTGTIQAGFNIIHGTVPDGLGNLENLTRLSLDNNNFRGSVPESLDKLQHLQELELDGNKFSGRVPSWKKTSLEVLNLTGNNLVGYIPQEVACPSSLSVSLHLTRNMLGGPFPLEVGRLKNLKELYLSHNKLTGEIPSTLQTCVRLEHLGISNNLFGGRIPQFFSNASAVSVSRDHKLCAQPIFDLPACSKQGNPSSHIKDGSGAIVGITVSLLDLLLSPFAVSCILKNPRKRNLASTSSTGQQFGHSFDNDLAI</sequence>
<proteinExistence type="predicted"/>
<accession>A0A2G2Y797</accession>
<dbReference type="InterPro" id="IPR052592">
    <property type="entry name" value="LRR-RLK"/>
</dbReference>
<evidence type="ECO:0000256" key="1">
    <source>
        <dbReference type="ARBA" id="ARBA00004370"/>
    </source>
</evidence>
<dbReference type="InterPro" id="IPR025875">
    <property type="entry name" value="Leu-rich_rpt_4"/>
</dbReference>
<dbReference type="FunFam" id="3.80.10.10:FF:000041">
    <property type="entry name" value="LRR receptor-like serine/threonine-protein kinase ERECTA"/>
    <property type="match status" value="1"/>
</dbReference>
<evidence type="ECO:0000313" key="7">
    <source>
        <dbReference type="EMBL" id="PHT65633.1"/>
    </source>
</evidence>
<organism evidence="7 8">
    <name type="scientific">Capsicum annuum</name>
    <name type="common">Capsicum pepper</name>
    <dbReference type="NCBI Taxonomy" id="4072"/>
    <lineage>
        <taxon>Eukaryota</taxon>
        <taxon>Viridiplantae</taxon>
        <taxon>Streptophyta</taxon>
        <taxon>Embryophyta</taxon>
        <taxon>Tracheophyta</taxon>
        <taxon>Spermatophyta</taxon>
        <taxon>Magnoliopsida</taxon>
        <taxon>eudicotyledons</taxon>
        <taxon>Gunneridae</taxon>
        <taxon>Pentapetalae</taxon>
        <taxon>asterids</taxon>
        <taxon>lamiids</taxon>
        <taxon>Solanales</taxon>
        <taxon>Solanaceae</taxon>
        <taxon>Solanoideae</taxon>
        <taxon>Capsiceae</taxon>
        <taxon>Capsicum</taxon>
    </lineage>
</organism>
<evidence type="ECO:0000256" key="2">
    <source>
        <dbReference type="ARBA" id="ARBA00022614"/>
    </source>
</evidence>
<dbReference type="Gramene" id="PHT65633">
    <property type="protein sequence ID" value="PHT65633"/>
    <property type="gene ID" value="T459_30058"/>
</dbReference>
<dbReference type="Pfam" id="PF12799">
    <property type="entry name" value="LRR_4"/>
    <property type="match status" value="1"/>
</dbReference>
<comment type="subcellular location">
    <subcellularLocation>
        <location evidence="1">Membrane</location>
    </subcellularLocation>
</comment>
<dbReference type="PROSITE" id="PS51450">
    <property type="entry name" value="LRR"/>
    <property type="match status" value="1"/>
</dbReference>
<keyword evidence="3" id="KW-0732">Signal</keyword>
<evidence type="ECO:0000256" key="5">
    <source>
        <dbReference type="ARBA" id="ARBA00023136"/>
    </source>
</evidence>
<keyword evidence="4" id="KW-0677">Repeat</keyword>
<dbReference type="GO" id="GO:0016020">
    <property type="term" value="C:membrane"/>
    <property type="evidence" value="ECO:0007669"/>
    <property type="project" value="UniProtKB-SubCell"/>
</dbReference>
<dbReference type="Gene3D" id="3.80.10.10">
    <property type="entry name" value="Ribonuclease Inhibitor"/>
    <property type="match status" value="3"/>
</dbReference>
<dbReference type="InterPro" id="IPR032675">
    <property type="entry name" value="LRR_dom_sf"/>
</dbReference>
<protein>
    <submittedName>
        <fullName evidence="7">Uncharacterized protein</fullName>
    </submittedName>
</protein>
<dbReference type="AlphaFoldDB" id="A0A2G2Y797"/>
<reference evidence="7 8" key="1">
    <citation type="journal article" date="2014" name="Nat. Genet.">
        <title>Genome sequence of the hot pepper provides insights into the evolution of pungency in Capsicum species.</title>
        <authorList>
            <person name="Kim S."/>
            <person name="Park M."/>
            <person name="Yeom S.I."/>
            <person name="Kim Y.M."/>
            <person name="Lee J.M."/>
            <person name="Lee H.A."/>
            <person name="Seo E."/>
            <person name="Choi J."/>
            <person name="Cheong K."/>
            <person name="Kim K.T."/>
            <person name="Jung K."/>
            <person name="Lee G.W."/>
            <person name="Oh S.K."/>
            <person name="Bae C."/>
            <person name="Kim S.B."/>
            <person name="Lee H.Y."/>
            <person name="Kim S.Y."/>
            <person name="Kim M.S."/>
            <person name="Kang B.C."/>
            <person name="Jo Y.D."/>
            <person name="Yang H.B."/>
            <person name="Jeong H.J."/>
            <person name="Kang W.H."/>
            <person name="Kwon J.K."/>
            <person name="Shin C."/>
            <person name="Lim J.Y."/>
            <person name="Park J.H."/>
            <person name="Huh J.H."/>
            <person name="Kim J.S."/>
            <person name="Kim B.D."/>
            <person name="Cohen O."/>
            <person name="Paran I."/>
            <person name="Suh M.C."/>
            <person name="Lee S.B."/>
            <person name="Kim Y.K."/>
            <person name="Shin Y."/>
            <person name="Noh S.J."/>
            <person name="Park J."/>
            <person name="Seo Y.S."/>
            <person name="Kwon S.Y."/>
            <person name="Kim H.A."/>
            <person name="Park J.M."/>
            <person name="Kim H.J."/>
            <person name="Choi S.B."/>
            <person name="Bosland P.W."/>
            <person name="Reeves G."/>
            <person name="Jo S.H."/>
            <person name="Lee B.W."/>
            <person name="Cho H.T."/>
            <person name="Choi H.S."/>
            <person name="Lee M.S."/>
            <person name="Yu Y."/>
            <person name="Do Choi Y."/>
            <person name="Park B.S."/>
            <person name="van Deynze A."/>
            <person name="Ashrafi H."/>
            <person name="Hill T."/>
            <person name="Kim W.T."/>
            <person name="Pai H.S."/>
            <person name="Ahn H.K."/>
            <person name="Yeam I."/>
            <person name="Giovannoni J.J."/>
            <person name="Rose J.K."/>
            <person name="Sorensen I."/>
            <person name="Lee S.J."/>
            <person name="Kim R.W."/>
            <person name="Choi I.Y."/>
            <person name="Choi B.S."/>
            <person name="Lim J.S."/>
            <person name="Lee Y.H."/>
            <person name="Choi D."/>
        </authorList>
    </citation>
    <scope>NUCLEOTIDE SEQUENCE [LARGE SCALE GENOMIC DNA]</scope>
    <source>
        <strain evidence="8">cv. CM334</strain>
    </source>
</reference>
<dbReference type="EMBL" id="AYRZ02000012">
    <property type="protein sequence ID" value="PHT65633.1"/>
    <property type="molecule type" value="Genomic_DNA"/>
</dbReference>
<evidence type="ECO:0000256" key="4">
    <source>
        <dbReference type="ARBA" id="ARBA00022737"/>
    </source>
</evidence>
<dbReference type="PANTHER" id="PTHR48054:SF82">
    <property type="entry name" value="LRR RECEPTOR-LIKE SERINE_THREONINE-PROTEIN KINASE FLS2"/>
    <property type="match status" value="1"/>
</dbReference>
<name>A0A2G2Y797_CAPAN</name>
<keyword evidence="5" id="KW-0472">Membrane</keyword>
<keyword evidence="8" id="KW-1185">Reference proteome</keyword>
<evidence type="ECO:0000256" key="6">
    <source>
        <dbReference type="ARBA" id="ARBA00023180"/>
    </source>
</evidence>
<evidence type="ECO:0000256" key="3">
    <source>
        <dbReference type="ARBA" id="ARBA00022729"/>
    </source>
</evidence>
<gene>
    <name evidence="7" type="ORF">T459_30058</name>
</gene>
<keyword evidence="6" id="KW-0325">Glycoprotein</keyword>
<comment type="caution">
    <text evidence="7">The sequence shown here is derived from an EMBL/GenBank/DDBJ whole genome shotgun (WGS) entry which is preliminary data.</text>
</comment>
<dbReference type="PANTHER" id="PTHR48054">
    <property type="entry name" value="RECEPTOR KINASE-LIKE PROTEIN XA21"/>
    <property type="match status" value="1"/>
</dbReference>
<evidence type="ECO:0000313" key="8">
    <source>
        <dbReference type="Proteomes" id="UP000222542"/>
    </source>
</evidence>
<dbReference type="InterPro" id="IPR001611">
    <property type="entry name" value="Leu-rich_rpt"/>
</dbReference>
<dbReference type="SUPFAM" id="SSF52058">
    <property type="entry name" value="L domain-like"/>
    <property type="match status" value="1"/>
</dbReference>